<reference evidence="2" key="1">
    <citation type="journal article" date="2019" name="Int. J. Syst. Evol. Microbiol.">
        <title>The Global Catalogue of Microorganisms (GCM) 10K type strain sequencing project: providing services to taxonomists for standard genome sequencing and annotation.</title>
        <authorList>
            <consortium name="The Broad Institute Genomics Platform"/>
            <consortium name="The Broad Institute Genome Sequencing Center for Infectious Disease"/>
            <person name="Wu L."/>
            <person name="Ma J."/>
        </authorList>
    </citation>
    <scope>NUCLEOTIDE SEQUENCE [LARGE SCALE GENOMIC DNA]</scope>
    <source>
        <strain evidence="2">CGMCC 1.15288</strain>
    </source>
</reference>
<keyword evidence="2" id="KW-1185">Reference proteome</keyword>
<evidence type="ECO:0000313" key="2">
    <source>
        <dbReference type="Proteomes" id="UP000600214"/>
    </source>
</evidence>
<protein>
    <submittedName>
        <fullName evidence="1">Uncharacterized protein</fullName>
    </submittedName>
</protein>
<proteinExistence type="predicted"/>
<dbReference type="EMBL" id="BMIA01000002">
    <property type="protein sequence ID" value="GGH36679.1"/>
    <property type="molecule type" value="Genomic_DNA"/>
</dbReference>
<dbReference type="Proteomes" id="UP000600214">
    <property type="component" value="Unassembled WGS sequence"/>
</dbReference>
<evidence type="ECO:0000313" key="1">
    <source>
        <dbReference type="EMBL" id="GGH36679.1"/>
    </source>
</evidence>
<sequence>MRRLHEQKDAIGNNLYDRVVIVGHSLGSIIAYDILSLYWNEISPKLQVDPLAIDEAEQAVANFNSTKINLEQFRSAQFKFWLSQYKNSDSWRVSDILTVGSPLAFAHFHIARNVDEFSLKKRQREFPTCPPVMERPTAAALKKLKNANKKDWFSFPATDDPAVPRNLHHAAVFAMTRWTNMYFGNDFVGGEIACLGSGVENKKLRSARYGWFPFISHTHYWDKKEKESLRYLVEKLQLIFHFDDQEIEA</sequence>
<accession>A0ABQ1YUM5</accession>
<comment type="caution">
    <text evidence="1">The sequence shown here is derived from an EMBL/GenBank/DDBJ whole genome shotgun (WGS) entry which is preliminary data.</text>
</comment>
<gene>
    <name evidence="1" type="ORF">GCM10007423_29120</name>
</gene>
<name>A0ABQ1YUM5_9BACT</name>
<organism evidence="1 2">
    <name type="scientific">Dyadobacter endophyticus</name>
    <dbReference type="NCBI Taxonomy" id="1749036"/>
    <lineage>
        <taxon>Bacteria</taxon>
        <taxon>Pseudomonadati</taxon>
        <taxon>Bacteroidota</taxon>
        <taxon>Cytophagia</taxon>
        <taxon>Cytophagales</taxon>
        <taxon>Spirosomataceae</taxon>
        <taxon>Dyadobacter</taxon>
    </lineage>
</organism>